<proteinExistence type="predicted"/>
<name>A0A133UQ00_9EURY</name>
<feature type="domain" description="Zinc-ribbon" evidence="1">
    <location>
        <begin position="12"/>
        <end position="34"/>
    </location>
</feature>
<sequence length="108" mass="12276">MVWIKSGEKMIYCPKCGEEVSKEADYCPSCGTPIEENEKQTKNAEKNIKTGFKESGVCSRCGSNQYRKEQLKMSGKHGIIGRGYDFTAYICERCGFSEFYFLHESLTT</sequence>
<dbReference type="EMBL" id="LHXR01000090">
    <property type="protein sequence ID" value="KXA96314.1"/>
    <property type="molecule type" value="Genomic_DNA"/>
</dbReference>
<dbReference type="Pfam" id="PF13240">
    <property type="entry name" value="Zn_Ribbon_1"/>
    <property type="match status" value="1"/>
</dbReference>
<organism evidence="2 3">
    <name type="scientific">candidate division MSBL1 archaeon SCGC-AAA259I09</name>
    <dbReference type="NCBI Taxonomy" id="1698267"/>
    <lineage>
        <taxon>Archaea</taxon>
        <taxon>Methanobacteriati</taxon>
        <taxon>Methanobacteriota</taxon>
        <taxon>candidate division MSBL1</taxon>
    </lineage>
</organism>
<reference evidence="2 3" key="1">
    <citation type="journal article" date="2016" name="Sci. Rep.">
        <title>Metabolic traits of an uncultured archaeal lineage -MSBL1- from brine pools of the Red Sea.</title>
        <authorList>
            <person name="Mwirichia R."/>
            <person name="Alam I."/>
            <person name="Rashid M."/>
            <person name="Vinu M."/>
            <person name="Ba-Alawi W."/>
            <person name="Anthony Kamau A."/>
            <person name="Kamanda Ngugi D."/>
            <person name="Goker M."/>
            <person name="Klenk H.P."/>
            <person name="Bajic V."/>
            <person name="Stingl U."/>
        </authorList>
    </citation>
    <scope>NUCLEOTIDE SEQUENCE [LARGE SCALE GENOMIC DNA]</scope>
    <source>
        <strain evidence="2">SCGC-AAA259I09</strain>
    </source>
</reference>
<evidence type="ECO:0000313" key="3">
    <source>
        <dbReference type="Proteomes" id="UP000070463"/>
    </source>
</evidence>
<dbReference type="AlphaFoldDB" id="A0A133UQ00"/>
<accession>A0A133UQ00</accession>
<dbReference type="Proteomes" id="UP000070463">
    <property type="component" value="Unassembled WGS sequence"/>
</dbReference>
<evidence type="ECO:0000313" key="2">
    <source>
        <dbReference type="EMBL" id="KXA96314.1"/>
    </source>
</evidence>
<comment type="caution">
    <text evidence="2">The sequence shown here is derived from an EMBL/GenBank/DDBJ whole genome shotgun (WGS) entry which is preliminary data.</text>
</comment>
<dbReference type="InterPro" id="IPR026870">
    <property type="entry name" value="Zinc_ribbon_dom"/>
</dbReference>
<protein>
    <recommendedName>
        <fullName evidence="1">Zinc-ribbon domain-containing protein</fullName>
    </recommendedName>
</protein>
<evidence type="ECO:0000259" key="1">
    <source>
        <dbReference type="Pfam" id="PF13240"/>
    </source>
</evidence>
<gene>
    <name evidence="2" type="ORF">AKJ37_05565</name>
</gene>
<keyword evidence="3" id="KW-1185">Reference proteome</keyword>